<dbReference type="EMBL" id="KV897141">
    <property type="protein sequence ID" value="OON16546.1"/>
    <property type="molecule type" value="Genomic_DNA"/>
</dbReference>
<dbReference type="Proteomes" id="UP000243686">
    <property type="component" value="Unassembled WGS sequence"/>
</dbReference>
<evidence type="ECO:0000313" key="2">
    <source>
        <dbReference type="Proteomes" id="UP000243686"/>
    </source>
</evidence>
<dbReference type="AlphaFoldDB" id="A0A1S8WQ12"/>
<accession>A0A1S8WQ12</accession>
<proteinExistence type="predicted"/>
<sequence length="62" mass="6781">MPASNPYNTQKAAIIERTATSDEANLRKLLAGVKLADHSPSQWPRHMQSLACGNSFDDAILK</sequence>
<organism evidence="1 2">
    <name type="scientific">Opisthorchis viverrini</name>
    <name type="common">Southeast Asian liver fluke</name>
    <dbReference type="NCBI Taxonomy" id="6198"/>
    <lineage>
        <taxon>Eukaryota</taxon>
        <taxon>Metazoa</taxon>
        <taxon>Spiralia</taxon>
        <taxon>Lophotrochozoa</taxon>
        <taxon>Platyhelminthes</taxon>
        <taxon>Trematoda</taxon>
        <taxon>Digenea</taxon>
        <taxon>Opisthorchiida</taxon>
        <taxon>Opisthorchiata</taxon>
        <taxon>Opisthorchiidae</taxon>
        <taxon>Opisthorchis</taxon>
    </lineage>
</organism>
<evidence type="ECO:0000313" key="1">
    <source>
        <dbReference type="EMBL" id="OON16546.1"/>
    </source>
</evidence>
<protein>
    <submittedName>
        <fullName evidence="1">Uncharacterized protein</fullName>
    </submittedName>
</protein>
<keyword evidence="2" id="KW-1185">Reference proteome</keyword>
<gene>
    <name evidence="1" type="ORF">X801_07640</name>
</gene>
<reference evidence="1 2" key="1">
    <citation type="submission" date="2015-03" db="EMBL/GenBank/DDBJ databases">
        <title>Draft genome of the nematode, Opisthorchis viverrini.</title>
        <authorList>
            <person name="Mitreva M."/>
        </authorList>
    </citation>
    <scope>NUCLEOTIDE SEQUENCE [LARGE SCALE GENOMIC DNA]</scope>
    <source>
        <strain evidence="1">Khon Kaen</strain>
    </source>
</reference>
<name>A0A1S8WQ12_OPIVI</name>